<dbReference type="InterPro" id="IPR015956">
    <property type="entry name" value="Peniciliin-bd_prot_C_sf"/>
</dbReference>
<accession>A0A1C3H496</accession>
<evidence type="ECO:0000256" key="3">
    <source>
        <dbReference type="ARBA" id="ARBA00007164"/>
    </source>
</evidence>
<dbReference type="GO" id="GO:0009002">
    <property type="term" value="F:serine-type D-Ala-D-Ala carboxypeptidase activity"/>
    <property type="evidence" value="ECO:0007669"/>
    <property type="project" value="UniProtKB-EC"/>
</dbReference>
<dbReference type="InterPro" id="IPR037167">
    <property type="entry name" value="Peptidase_S11_C_sf"/>
</dbReference>
<evidence type="ECO:0000313" key="18">
    <source>
        <dbReference type="Proteomes" id="UP000190837"/>
    </source>
</evidence>
<dbReference type="PANTHER" id="PTHR21581:SF6">
    <property type="entry name" value="TRAFFICKING PROTEIN PARTICLE COMPLEX SUBUNIT 12"/>
    <property type="match status" value="1"/>
</dbReference>
<protein>
    <recommendedName>
        <fullName evidence="4">serine-type D-Ala-D-Ala carboxypeptidase</fullName>
        <ecNumber evidence="4">3.4.16.4</ecNumber>
    </recommendedName>
</protein>
<comment type="function">
    <text evidence="1">Removes C-terminal D-alanyl residues from sugar-peptide cell wall precursors.</text>
</comment>
<dbReference type="SUPFAM" id="SSF69189">
    <property type="entry name" value="Penicillin-binding protein associated domain"/>
    <property type="match status" value="1"/>
</dbReference>
<evidence type="ECO:0000256" key="9">
    <source>
        <dbReference type="ARBA" id="ARBA00022960"/>
    </source>
</evidence>
<feature type="active site" evidence="13">
    <location>
        <position position="117"/>
    </location>
</feature>
<organism evidence="17 18">
    <name type="scientific">Cardiobacterium hominis</name>
    <dbReference type="NCBI Taxonomy" id="2718"/>
    <lineage>
        <taxon>Bacteria</taxon>
        <taxon>Pseudomonadati</taxon>
        <taxon>Pseudomonadota</taxon>
        <taxon>Gammaproteobacteria</taxon>
        <taxon>Cardiobacteriales</taxon>
        <taxon>Cardiobacteriaceae</taxon>
        <taxon>Cardiobacterium</taxon>
    </lineage>
</organism>
<dbReference type="SMART" id="SM00936">
    <property type="entry name" value="PBP5_C"/>
    <property type="match status" value="1"/>
</dbReference>
<evidence type="ECO:0000313" key="17">
    <source>
        <dbReference type="EMBL" id="SAM64129.1"/>
    </source>
</evidence>
<dbReference type="Pfam" id="PF07943">
    <property type="entry name" value="PBP5_C"/>
    <property type="match status" value="1"/>
</dbReference>
<evidence type="ECO:0000256" key="10">
    <source>
        <dbReference type="ARBA" id="ARBA00022984"/>
    </source>
</evidence>
<keyword evidence="11" id="KW-0961">Cell wall biogenesis/degradation</keyword>
<name>A0A1C3H496_9GAMM</name>
<evidence type="ECO:0000256" key="14">
    <source>
        <dbReference type="PIRSR" id="PIRSR618044-2"/>
    </source>
</evidence>
<dbReference type="GO" id="GO:0071555">
    <property type="term" value="P:cell wall organization"/>
    <property type="evidence" value="ECO:0007669"/>
    <property type="project" value="UniProtKB-KW"/>
</dbReference>
<evidence type="ECO:0000256" key="4">
    <source>
        <dbReference type="ARBA" id="ARBA00012448"/>
    </source>
</evidence>
<evidence type="ECO:0000256" key="8">
    <source>
        <dbReference type="ARBA" id="ARBA00022801"/>
    </source>
</evidence>
<evidence type="ECO:0000256" key="5">
    <source>
        <dbReference type="ARBA" id="ARBA00022645"/>
    </source>
</evidence>
<dbReference type="PRINTS" id="PR00725">
    <property type="entry name" value="DADACBPTASE1"/>
</dbReference>
<dbReference type="RefSeq" id="WP_079540466.1">
    <property type="nucleotide sequence ID" value="NZ_FKLO01000044.1"/>
</dbReference>
<keyword evidence="10" id="KW-0573">Peptidoglycan synthesis</keyword>
<comment type="pathway">
    <text evidence="2">Cell wall biogenesis; peptidoglycan biosynthesis.</text>
</comment>
<proteinExistence type="inferred from homology"/>
<dbReference type="GO" id="GO:0006508">
    <property type="term" value="P:proteolysis"/>
    <property type="evidence" value="ECO:0007669"/>
    <property type="project" value="UniProtKB-KW"/>
</dbReference>
<dbReference type="InterPro" id="IPR018044">
    <property type="entry name" value="Peptidase_S11"/>
</dbReference>
<dbReference type="AlphaFoldDB" id="A0A1C3H496"/>
<dbReference type="InterPro" id="IPR012338">
    <property type="entry name" value="Beta-lactam/transpept-like"/>
</dbReference>
<gene>
    <name evidence="17" type="ORF">CHUV0807_1201</name>
</gene>
<sequence>MHAILRLFTLIIAAVYSGVVFAQATPELPVKSYILMDAASGQTLVGKNADEKLPPASITKLMTAYLVVEALDSGKLTMETPITVSQNAYKQEGSRMFIEVNKQVRVEDLLQGLIVQSGNDAAIALAEYLGGSTEGFTGMMNRKAAELGMKDTHYTNPTGLPDPQHYTTARDIAILSRHIINDHPQYYHYYGQKSYTYNKIKQDNRNRLLWRNASIDGLKTGHTKEAGYCLASSEKRGDIRFIAVVLGADKESDRYDASQALFNYGFAQFEEAVVLQAGQKLATAPVYKGKKNEVSVCPQHEVKLLLPVGERSKAVAALDLQNPLIAPISEGQELGTIRIRIGDKIYATLPAVAAEPVEEAGFFKRMWHSIKLLF</sequence>
<evidence type="ECO:0000256" key="11">
    <source>
        <dbReference type="ARBA" id="ARBA00023316"/>
    </source>
</evidence>
<dbReference type="Pfam" id="PF00768">
    <property type="entry name" value="Peptidase_S11"/>
    <property type="match status" value="1"/>
</dbReference>
<keyword evidence="6" id="KW-0645">Protease</keyword>
<evidence type="ECO:0000256" key="13">
    <source>
        <dbReference type="PIRSR" id="PIRSR618044-1"/>
    </source>
</evidence>
<comment type="catalytic activity">
    <reaction evidence="12">
        <text>Preferential cleavage: (Ac)2-L-Lys-D-Ala-|-D-Ala. Also transpeptidation of peptidyl-alanyl moieties that are N-acyl substituents of D-alanine.</text>
        <dbReference type="EC" id="3.4.16.4"/>
    </reaction>
</comment>
<dbReference type="GO" id="GO:0008360">
    <property type="term" value="P:regulation of cell shape"/>
    <property type="evidence" value="ECO:0007669"/>
    <property type="project" value="UniProtKB-KW"/>
</dbReference>
<dbReference type="Gene3D" id="2.60.410.10">
    <property type="entry name" value="D-Ala-D-Ala carboxypeptidase, C-terminal domain"/>
    <property type="match status" value="1"/>
</dbReference>
<feature type="domain" description="Peptidase S11 D-Ala-D-Ala carboxypeptidase A C-terminal" evidence="16">
    <location>
        <begin position="269"/>
        <end position="359"/>
    </location>
</feature>
<dbReference type="SUPFAM" id="SSF56601">
    <property type="entry name" value="beta-lactamase/transpeptidase-like"/>
    <property type="match status" value="1"/>
</dbReference>
<dbReference type="EC" id="3.4.16.4" evidence="4"/>
<keyword evidence="8 17" id="KW-0378">Hydrolase</keyword>
<evidence type="ECO:0000256" key="6">
    <source>
        <dbReference type="ARBA" id="ARBA00022670"/>
    </source>
</evidence>
<keyword evidence="7" id="KW-0732">Signal</keyword>
<dbReference type="UniPathway" id="UPA00219"/>
<reference evidence="18" key="1">
    <citation type="submission" date="2016-04" db="EMBL/GenBank/DDBJ databases">
        <authorList>
            <person name="Tagini F."/>
        </authorList>
    </citation>
    <scope>NUCLEOTIDE SEQUENCE [LARGE SCALE GENOMIC DNA]</scope>
    <source>
        <strain evidence="18">CHUV0807</strain>
    </source>
</reference>
<dbReference type="PANTHER" id="PTHR21581">
    <property type="entry name" value="D-ALANYL-D-ALANINE CARBOXYPEPTIDASE"/>
    <property type="match status" value="1"/>
</dbReference>
<dbReference type="InterPro" id="IPR001967">
    <property type="entry name" value="Peptidase_S11_N"/>
</dbReference>
<keyword evidence="9" id="KW-0133">Cell shape</keyword>
<dbReference type="EMBL" id="FKLO01000044">
    <property type="protein sequence ID" value="SAM64129.1"/>
    <property type="molecule type" value="Genomic_DNA"/>
</dbReference>
<evidence type="ECO:0000256" key="7">
    <source>
        <dbReference type="ARBA" id="ARBA00022729"/>
    </source>
</evidence>
<dbReference type="Gene3D" id="3.40.710.10">
    <property type="entry name" value="DD-peptidase/beta-lactamase superfamily"/>
    <property type="match status" value="1"/>
</dbReference>
<dbReference type="GO" id="GO:0009252">
    <property type="term" value="P:peptidoglycan biosynthetic process"/>
    <property type="evidence" value="ECO:0007669"/>
    <property type="project" value="UniProtKB-UniPathway"/>
</dbReference>
<evidence type="ECO:0000256" key="1">
    <source>
        <dbReference type="ARBA" id="ARBA00003217"/>
    </source>
</evidence>
<dbReference type="Proteomes" id="UP000190837">
    <property type="component" value="Unassembled WGS sequence"/>
</dbReference>
<evidence type="ECO:0000256" key="2">
    <source>
        <dbReference type="ARBA" id="ARBA00004752"/>
    </source>
</evidence>
<keyword evidence="5 17" id="KW-0121">Carboxypeptidase</keyword>
<dbReference type="InterPro" id="IPR012907">
    <property type="entry name" value="Peptidase_S11_C"/>
</dbReference>
<feature type="active site" description="Acyl-ester intermediate" evidence="13">
    <location>
        <position position="57"/>
    </location>
</feature>
<feature type="active site" description="Proton acceptor" evidence="13">
    <location>
        <position position="60"/>
    </location>
</feature>
<comment type="similarity">
    <text evidence="3 15">Belongs to the peptidase S11 family.</text>
</comment>
<evidence type="ECO:0000256" key="12">
    <source>
        <dbReference type="ARBA" id="ARBA00034000"/>
    </source>
</evidence>
<evidence type="ECO:0000256" key="15">
    <source>
        <dbReference type="RuleBase" id="RU004016"/>
    </source>
</evidence>
<feature type="binding site" evidence="14">
    <location>
        <position position="219"/>
    </location>
    <ligand>
        <name>substrate</name>
    </ligand>
</feature>
<evidence type="ECO:0000259" key="16">
    <source>
        <dbReference type="SMART" id="SM00936"/>
    </source>
</evidence>